<evidence type="ECO:0000313" key="3">
    <source>
        <dbReference type="Proteomes" id="UP000223527"/>
    </source>
</evidence>
<dbReference type="EMBL" id="PDNU01000007">
    <property type="protein sequence ID" value="PHK95787.1"/>
    <property type="molecule type" value="Genomic_DNA"/>
</dbReference>
<keyword evidence="2" id="KW-0808">Transferase</keyword>
<keyword evidence="3" id="KW-1185">Reference proteome</keyword>
<feature type="domain" description="Gcp-like" evidence="1">
    <location>
        <begin position="37"/>
        <end position="130"/>
    </location>
</feature>
<sequence length="225" mass="22101">MERGMRILAMDGALARASAAVWVDGAVRAAALAEGARGQAVALPPMVARVLAEAGLAAAELDAVAAVVGPGGFTGIRAALALAQGVALAAGCPAVGVTTGEALRAALPPALRDAEAVWSVIDTRRGRVLLERFAPGEDAAAAPPQPLALAELPDPAGPVVLVGDMAEAAAEALAARGIAARLTGSLLPEAGAVAAVAALRLAGRLPPRAALPLYVEPPAVRLPGG</sequence>
<dbReference type="GO" id="GO:0002949">
    <property type="term" value="P:tRNA threonylcarbamoyladenosine modification"/>
    <property type="evidence" value="ECO:0007669"/>
    <property type="project" value="InterPro"/>
</dbReference>
<dbReference type="AlphaFoldDB" id="A0A2C7AGG6"/>
<dbReference type="Pfam" id="PF00814">
    <property type="entry name" value="TsaD"/>
    <property type="match status" value="1"/>
</dbReference>
<dbReference type="InterPro" id="IPR000905">
    <property type="entry name" value="Gcp-like_dom"/>
</dbReference>
<reference evidence="2 3" key="1">
    <citation type="submission" date="2017-10" db="EMBL/GenBank/DDBJ databases">
        <authorList>
            <person name="Banno H."/>
            <person name="Chua N.-H."/>
        </authorList>
    </citation>
    <scope>NUCLEOTIDE SEQUENCE [LARGE SCALE GENOMIC DNA]</scope>
    <source>
        <strain evidence="2 3">YW11</strain>
    </source>
</reference>
<name>A0A2C7AGG6_9PROT</name>
<proteinExistence type="predicted"/>
<dbReference type="Proteomes" id="UP000223527">
    <property type="component" value="Unassembled WGS sequence"/>
</dbReference>
<dbReference type="SUPFAM" id="SSF53067">
    <property type="entry name" value="Actin-like ATPase domain"/>
    <property type="match status" value="2"/>
</dbReference>
<dbReference type="InterPro" id="IPR022496">
    <property type="entry name" value="T6A_TsaB"/>
</dbReference>
<accession>A0A2C7AGG6</accession>
<protein>
    <submittedName>
        <fullName evidence="2">tRNA (Adenosine(37)-N6)-threonylcarbamoyltransferase complex dimerization subunit type 1 TsaB</fullName>
    </submittedName>
</protein>
<dbReference type="Gene3D" id="3.30.420.40">
    <property type="match status" value="2"/>
</dbReference>
<dbReference type="NCBIfam" id="TIGR03725">
    <property type="entry name" value="T6A_YeaZ"/>
    <property type="match status" value="1"/>
</dbReference>
<evidence type="ECO:0000313" key="2">
    <source>
        <dbReference type="EMBL" id="PHK95787.1"/>
    </source>
</evidence>
<organism evidence="2 3">
    <name type="scientific">Teichococcus rhizosphaerae</name>
    <dbReference type="NCBI Taxonomy" id="1335062"/>
    <lineage>
        <taxon>Bacteria</taxon>
        <taxon>Pseudomonadati</taxon>
        <taxon>Pseudomonadota</taxon>
        <taxon>Alphaproteobacteria</taxon>
        <taxon>Acetobacterales</taxon>
        <taxon>Roseomonadaceae</taxon>
        <taxon>Roseomonas</taxon>
    </lineage>
</organism>
<comment type="caution">
    <text evidence="2">The sequence shown here is derived from an EMBL/GenBank/DDBJ whole genome shotgun (WGS) entry which is preliminary data.</text>
</comment>
<evidence type="ECO:0000259" key="1">
    <source>
        <dbReference type="Pfam" id="PF00814"/>
    </source>
</evidence>
<dbReference type="InterPro" id="IPR043129">
    <property type="entry name" value="ATPase_NBD"/>
</dbReference>
<dbReference type="GO" id="GO:0016740">
    <property type="term" value="F:transferase activity"/>
    <property type="evidence" value="ECO:0007669"/>
    <property type="project" value="UniProtKB-KW"/>
</dbReference>
<gene>
    <name evidence="2" type="primary">tsaB</name>
    <name evidence="2" type="ORF">CR162_06605</name>
</gene>